<protein>
    <submittedName>
        <fullName evidence="2">Uncharacterized protein</fullName>
    </submittedName>
</protein>
<evidence type="ECO:0000313" key="3">
    <source>
        <dbReference type="Proteomes" id="UP001366060"/>
    </source>
</evidence>
<evidence type="ECO:0000313" key="2">
    <source>
        <dbReference type="EMBL" id="MEL0661102.1"/>
    </source>
</evidence>
<feature type="non-terminal residue" evidence="2">
    <location>
        <position position="67"/>
    </location>
</feature>
<organism evidence="2 3">
    <name type="scientific">Psychromonas arctica</name>
    <dbReference type="NCBI Taxonomy" id="168275"/>
    <lineage>
        <taxon>Bacteria</taxon>
        <taxon>Pseudomonadati</taxon>
        <taxon>Pseudomonadota</taxon>
        <taxon>Gammaproteobacteria</taxon>
        <taxon>Alteromonadales</taxon>
        <taxon>Psychromonadaceae</taxon>
        <taxon>Psychromonas</taxon>
    </lineage>
</organism>
<feature type="region of interest" description="Disordered" evidence="1">
    <location>
        <begin position="28"/>
        <end position="67"/>
    </location>
</feature>
<keyword evidence="3" id="KW-1185">Reference proteome</keyword>
<sequence>MQNSIKECHQILTKFHELSVEHWFNRNDVNNQPNGKHHFQPKSMQRFKTNLEGDDSKKSFKRLHRWR</sequence>
<gene>
    <name evidence="2" type="ORF">V6255_18525</name>
</gene>
<dbReference type="EMBL" id="JBAKBA010000270">
    <property type="protein sequence ID" value="MEL0661102.1"/>
    <property type="molecule type" value="Genomic_DNA"/>
</dbReference>
<feature type="compositionally biased region" description="Basic and acidic residues" evidence="1">
    <location>
        <begin position="49"/>
        <end position="58"/>
    </location>
</feature>
<evidence type="ECO:0000256" key="1">
    <source>
        <dbReference type="SAM" id="MobiDB-lite"/>
    </source>
</evidence>
<accession>A0ABU9HHM5</accession>
<comment type="caution">
    <text evidence="2">The sequence shown here is derived from an EMBL/GenBank/DDBJ whole genome shotgun (WGS) entry which is preliminary data.</text>
</comment>
<reference evidence="2 3" key="1">
    <citation type="submission" date="2024-02" db="EMBL/GenBank/DDBJ databases">
        <title>Bacteria isolated from the canopy kelp, Nereocystis luetkeana.</title>
        <authorList>
            <person name="Pfister C.A."/>
            <person name="Younker I.T."/>
            <person name="Light S.H."/>
        </authorList>
    </citation>
    <scope>NUCLEOTIDE SEQUENCE [LARGE SCALE GENOMIC DNA]</scope>
    <source>
        <strain evidence="2 3">TI.2.07</strain>
    </source>
</reference>
<name>A0ABU9HHM5_9GAMM</name>
<proteinExistence type="predicted"/>
<dbReference type="Proteomes" id="UP001366060">
    <property type="component" value="Unassembled WGS sequence"/>
</dbReference>